<evidence type="ECO:0000259" key="2">
    <source>
        <dbReference type="PROSITE" id="PS50093"/>
    </source>
</evidence>
<dbReference type="SMART" id="SM00089">
    <property type="entry name" value="PKD"/>
    <property type="match status" value="12"/>
</dbReference>
<evidence type="ECO:0000313" key="3">
    <source>
        <dbReference type="EMBL" id="UZD23889.1"/>
    </source>
</evidence>
<dbReference type="SUPFAM" id="SSF49785">
    <property type="entry name" value="Galactose-binding domain-like"/>
    <property type="match status" value="5"/>
</dbReference>
<dbReference type="CDD" id="cd00146">
    <property type="entry name" value="PKD"/>
    <property type="match status" value="11"/>
</dbReference>
<dbReference type="InterPro" id="IPR013320">
    <property type="entry name" value="ConA-like_dom_sf"/>
</dbReference>
<dbReference type="InterPro" id="IPR014755">
    <property type="entry name" value="Cu-Rt/internalin_Ig-like"/>
</dbReference>
<protein>
    <submittedName>
        <fullName evidence="3">PKD domain-containing protein</fullName>
    </submittedName>
</protein>
<evidence type="ECO:0000256" key="1">
    <source>
        <dbReference type="ARBA" id="ARBA00022729"/>
    </source>
</evidence>
<evidence type="ECO:0000313" key="4">
    <source>
        <dbReference type="Proteomes" id="UP001163156"/>
    </source>
</evidence>
<feature type="domain" description="PKD" evidence="2">
    <location>
        <begin position="5863"/>
        <end position="5933"/>
    </location>
</feature>
<keyword evidence="4" id="KW-1185">Reference proteome</keyword>
<keyword evidence="1" id="KW-0732">Signal</keyword>
<dbReference type="Gene3D" id="2.60.120.200">
    <property type="match status" value="2"/>
</dbReference>
<dbReference type="Gene3D" id="2.60.40.1220">
    <property type="match status" value="1"/>
</dbReference>
<dbReference type="SUPFAM" id="SSF50952">
    <property type="entry name" value="Soluble quinoprotein glucose dehydrogenase"/>
    <property type="match status" value="1"/>
</dbReference>
<feature type="domain" description="PKD" evidence="2">
    <location>
        <begin position="4751"/>
        <end position="4831"/>
    </location>
</feature>
<feature type="domain" description="PKD" evidence="2">
    <location>
        <begin position="4578"/>
        <end position="4666"/>
    </location>
</feature>
<dbReference type="PANTHER" id="PTHR46182">
    <property type="entry name" value="FI19480P1"/>
    <property type="match status" value="1"/>
</dbReference>
<feature type="domain" description="PKD" evidence="2">
    <location>
        <begin position="4665"/>
        <end position="4750"/>
    </location>
</feature>
<feature type="domain" description="PKD" evidence="2">
    <location>
        <begin position="5344"/>
        <end position="5409"/>
    </location>
</feature>
<dbReference type="SUPFAM" id="SSF49313">
    <property type="entry name" value="Cadherin-like"/>
    <property type="match status" value="1"/>
</dbReference>
<dbReference type="Pfam" id="PF18911">
    <property type="entry name" value="PKD_4"/>
    <property type="match status" value="11"/>
</dbReference>
<dbReference type="Gene3D" id="2.60.40.10">
    <property type="entry name" value="Immunoglobulins"/>
    <property type="match status" value="15"/>
</dbReference>
<dbReference type="InterPro" id="IPR013783">
    <property type="entry name" value="Ig-like_fold"/>
</dbReference>
<proteinExistence type="predicted"/>
<dbReference type="InterPro" id="IPR032812">
    <property type="entry name" value="SbsA_Ig"/>
</dbReference>
<dbReference type="PANTHER" id="PTHR46182:SF2">
    <property type="entry name" value="FI19480P1"/>
    <property type="match status" value="1"/>
</dbReference>
<dbReference type="InterPro" id="IPR021720">
    <property type="entry name" value="Malectin_dom"/>
</dbReference>
<dbReference type="NCBIfam" id="TIGR04183">
    <property type="entry name" value="Por_Secre_tail"/>
    <property type="match status" value="1"/>
</dbReference>
<dbReference type="EMBL" id="CP110226">
    <property type="protein sequence ID" value="UZD23889.1"/>
    <property type="molecule type" value="Genomic_DNA"/>
</dbReference>
<dbReference type="InterPro" id="IPR029865">
    <property type="entry name" value="KIAA0319-like"/>
</dbReference>
<name>A0ABY6MNV2_9BACT</name>
<feature type="domain" description="PKD" evidence="2">
    <location>
        <begin position="5171"/>
        <end position="5250"/>
    </location>
</feature>
<dbReference type="InterPro" id="IPR011041">
    <property type="entry name" value="Quinoprot_gluc/sorb_DH_b-prop"/>
</dbReference>
<dbReference type="Gene3D" id="2.60.120.430">
    <property type="entry name" value="Galactose-binding lectin"/>
    <property type="match status" value="8"/>
</dbReference>
<feature type="domain" description="PKD" evidence="2">
    <location>
        <begin position="6103"/>
        <end position="6183"/>
    </location>
</feature>
<dbReference type="InterPro" id="IPR008979">
    <property type="entry name" value="Galactose-bd-like_sf"/>
</dbReference>
<dbReference type="InterPro" id="IPR006644">
    <property type="entry name" value="Cadg"/>
</dbReference>
<reference evidence="3" key="1">
    <citation type="submission" date="2022-10" db="EMBL/GenBank/DDBJ databases">
        <title>Algoriphagus sp. a novel bacteria isolate from halophytes salicornia europaea.</title>
        <authorList>
            <person name="Peng Y."/>
            <person name="Jiang L."/>
            <person name="Lee J."/>
        </authorList>
    </citation>
    <scope>NUCLEOTIDE SEQUENCE</scope>
    <source>
        <strain evidence="3">TR-M5</strain>
    </source>
</reference>
<accession>A0ABY6MNV2</accession>
<gene>
    <name evidence="3" type="ORF">OM944_05205</name>
</gene>
<dbReference type="InterPro" id="IPR022409">
    <property type="entry name" value="PKD/Chitinase_dom"/>
</dbReference>
<feature type="domain" description="PKD" evidence="2">
    <location>
        <begin position="5085"/>
        <end position="5169"/>
    </location>
</feature>
<dbReference type="Gene3D" id="2.60.40.2340">
    <property type="match status" value="1"/>
</dbReference>
<dbReference type="Gene3D" id="2.120.10.30">
    <property type="entry name" value="TolB, C-terminal domain"/>
    <property type="match status" value="2"/>
</dbReference>
<dbReference type="NCBIfam" id="NF012200">
    <property type="entry name" value="choice_anch_D"/>
    <property type="match status" value="1"/>
</dbReference>
<dbReference type="Pfam" id="PF13205">
    <property type="entry name" value="Big_5"/>
    <property type="match status" value="1"/>
</dbReference>
<dbReference type="SUPFAM" id="SSF49299">
    <property type="entry name" value="PKD domain"/>
    <property type="match status" value="11"/>
</dbReference>
<dbReference type="RefSeq" id="WP_264810594.1">
    <property type="nucleotide sequence ID" value="NZ_CP110226.1"/>
</dbReference>
<dbReference type="SMART" id="SM00736">
    <property type="entry name" value="CADG"/>
    <property type="match status" value="1"/>
</dbReference>
<dbReference type="Pfam" id="PF05345">
    <property type="entry name" value="He_PIG"/>
    <property type="match status" value="1"/>
</dbReference>
<dbReference type="InterPro" id="IPR011042">
    <property type="entry name" value="6-blade_b-propeller_TolB-like"/>
</dbReference>
<feature type="domain" description="PKD" evidence="2">
    <location>
        <begin position="4998"/>
        <end position="5083"/>
    </location>
</feature>
<dbReference type="InterPro" id="IPR015919">
    <property type="entry name" value="Cadherin-like_sf"/>
</dbReference>
<dbReference type="InterPro" id="IPR026444">
    <property type="entry name" value="Secre_tail"/>
</dbReference>
<dbReference type="InterPro" id="IPR000601">
    <property type="entry name" value="PKD_dom"/>
</dbReference>
<dbReference type="Pfam" id="PF11721">
    <property type="entry name" value="Malectin"/>
    <property type="match status" value="4"/>
</dbReference>
<feature type="domain" description="PKD" evidence="2">
    <location>
        <begin position="5257"/>
        <end position="5342"/>
    </location>
</feature>
<dbReference type="Proteomes" id="UP001163156">
    <property type="component" value="Chromosome"/>
</dbReference>
<dbReference type="PROSITE" id="PS50093">
    <property type="entry name" value="PKD"/>
    <property type="match status" value="11"/>
</dbReference>
<dbReference type="Pfam" id="PF18962">
    <property type="entry name" value="Por_Secre_tail"/>
    <property type="match status" value="1"/>
</dbReference>
<dbReference type="InterPro" id="IPR035986">
    <property type="entry name" value="PKD_dom_sf"/>
</dbReference>
<feature type="domain" description="PKD" evidence="2">
    <location>
        <begin position="5612"/>
        <end position="5682"/>
    </location>
</feature>
<dbReference type="SUPFAM" id="SSF49899">
    <property type="entry name" value="Concanavalin A-like lectins/glucanases"/>
    <property type="match status" value="1"/>
</dbReference>
<organism evidence="3 4">
    <name type="scientific">Algoriphagus halophytocola</name>
    <dbReference type="NCBI Taxonomy" id="2991499"/>
    <lineage>
        <taxon>Bacteria</taxon>
        <taxon>Pseudomonadati</taxon>
        <taxon>Bacteroidota</taxon>
        <taxon>Cytophagia</taxon>
        <taxon>Cytophagales</taxon>
        <taxon>Cyclobacteriaceae</taxon>
        <taxon>Algoriphagus</taxon>
    </lineage>
</organism>
<sequence>MGTFYRAEKKNLGLLFLAFFVLIIGLSANLSWAASSEGPLIKKTNRIVYPFENNWEPSLKFLPCDGISSTLPCADIGVSLPFTLTFSGSEGGLVDGSSTPAEIGFTMAQNPSAILTSEQTFSVEGGYAPSRLEVNNGKLVLTPTKGIFYNTPSASSETNSQLNALGVGIDSPNGIINIEVELDQPTYNLSSGINSQQAGIWYGLDEDHILKIVTSKSGGDFSQKIQLQVEDLDHPTVGSQLPEINTPNFSTSGISTIKLRLEINPVDKKVTGFYALDAGNEVEVGEIALRDLFFDGVDHDENASTANQVYSGVFGTLRRADLIDALTYSFDNFSVSEIQSSANDIETFSFAEQASVASLDTESHTVTIEVENGTVLSSLIPTVTVSGFASISPESGIAQDFSNPVNYTVTAEDGTEQIWTVSVIEADPPLTKFIEDFDSYGTGVLTTVGSSSWEKENGNGVDIPVNNVGLSAGTSHSLSFTEGPHTTDYIPLQDNPIDLIGGQPFYFATYFKVNSLDAGAGSRIRTALRIDDEASGDDWIRLQIAKDVDQLIARVGLLGAESNNGFVTIDSNQTIQFIVKGVWNGTDEIGYEWSIDPKLIEGETAWITAGNHTVSGTPQIGRLFISSVGTNDGLVGPIRVSTDYSEVVTEELNVVIPVEPFEAKINFQDEPTTPPNGYQKDFGKQFGFSSVNISGTTYSYGWKSKATDNPIDITDGSNGAGRNRISGTYGSVSDEEKLAGTLVHFQGDNIRGNTGGGSLWAGENRGGESFWEMEVPNGIYEVTVGLGDKDGANLDSRHSATIEGYTVIPAFEPTAGETRTGTIIVEVTDGLLTMTGLGGYNSKVTHIEIAPSTGTPVSGELTFEPSTLSTELLPGESGTFTATISGAGAGTLGIVIDDVENLIAKNNTSFNEWFSIPTTLALGELTFQIEASALTAGESHSDKFIVSAAGFKPAELDVTLNVVAENVDTPCSPFSLLPCDQIVTSLPVNLTFDGTQGGLEDVNSNGTGFTMVDPHSGVRLATDTPVTYANVNGYEPSKLNQNEGNLMITASKGIAFIDNNAQVNSLGVGIQNLNQAIVLETKILDVNTGGSSAQAGLWFGLDDQNFVKLNVNSNANIEVRKETNDLTDTDGVTLDQIQSDDVFTPGDDVVLRMVIDPVEETITGYYSVNDAPFVQLTKTELSELTLPTSYISGKTINGTVGTASFAGVYATYRNGSAPFDATFDYFTVEEEVVEEPLTLSFEQSVLNFTGEVGSVIPNQSVNLLASEGTPTVGLSDDPDSESWLVLPTSPALGALEFGVNTNLPAGNYTTTVIATDEPDTQGYENAEITINLTLTDPETPELDLKVNFSDPETAAPQGYLRDAGNQFGDRGNGYNYGWLDASTSAPADLLLNGRNREDVGVSLLDNTLIHMQYGNVSTNAANGYLPDAKWEVDVPNGTYTVLVAVGDPDVDGSIEDTPFHTIVVEGTTAINRYEATGPAGSSTRGTTGTVTVNVSDGKLTLEPGNGFNTKIRYVEISSEDIGSGTPSVLGVTPEDGATNVSVNPTISANNLFLPNGGNLDNSTITSSTVTLTKQGAASPIIADLNGTGGGDAINLVPRQPLEANTTYIFEINGVKDATGVSLEPFTSSFTTGDGNTGGPSTDLDNVSFSKIGQVGSTGKYSTLVFGPDGLLYGLEIGGDIKRWTVNSDGTLSNQEVLNAWKTGYSARAAIGFVFDPASTPSNLIAYITHQSGALNNAPDWDGKISKLTGPQLATEQLLVTNLPRSSRDHLTNSLAFRNSEPNVLYFNQGSNSAAGAYDNGWRKDERMLSGATLRLDLAKLPSTLPLDVQTTDDIQSIINADENSPTINGLYNPYYTDAALTLYATGIRNAYDLVWHSNGQLYVPTNGTAAGGTTPSSIDGMRRPDGTFYDTSGDPTNYPSIQGFGSVDTQRDWLFRINPSEPMGYYGHPNPLRGEFVLNRGDLDDDNPLYNGVQPDVNYRGAAFDFEFNKSPNGVIEYKSNAENGNLQGALLVVRYSGGSDIIALVPDGPGGDIQTSKVGIPGFTGFGDPLDLVEDVNSGNIYVSDYGRSEIILLKPNNEASPKPSITVSTEKIVGDAIAAGSETYTEEVIISNLGNAELTDITSSITGANSSDFEVTNLPTSINVQNSGSFQVVFNPSSNGPKSATLTISGFNADPVTIELSGLGKQGLGGSNEPSLQWILDSHLGAGVINVGDADPSNNIITTGASTNYNTLIGDEVDIQAFQRATDGPIEIEVLSVYGPTSNDPVVAFGWYLSGNAGSVEDIFTVSNSPASNGQTLNPVISGALEFDPGNASFGFVSRWPAFQNRQLFSEDALNTFSGAIPHHVRVYPLPGESNAYIIATEEHISGFDYQDVVVIVRNIQPYSGVVPTEGCSPISTLDCEDIDVTLPFTLNFSGSEGGMANTGFTMVDNPSARIAADGPISNPSVPGFEPSKLSIENGNLTINANNGIAFVTNGTATGTSSDVNSQINTLGAGFDADAYGNFSINTTLVDQFSDGSADAEQAGIWFGLNEDNFVKLIVNNSGQVELRREVAGQSVNADQQLTAAIPNINSSNVALRLYVDIENSLLTGYYSINSGAEVSTGSLPLPSVYLSGNSAYNNLSFAGVFASKRRELVADVNYSFSDFSISPDNDPVQPTFGPLRINFSRAEDAAPAGYERDSGLPFGDRGNGYSYGWFNTDGVTPLDISANTRNRDIAGASFIQNTLIHMQYQDGVPPGGTPNGTMVEGIWEVSVPNGTYSVTVGVGDLNVDGDPATFPSHTVNVEGVNAVNQFVPTGTEGASTRITSATVSVVVVDGQLTIDAAGGFNTKIHSLEITQTSQNDQPYFTNVTPANFATNVRINDFQINVEIYTPEGYELDKNSLANNVNLYEVSTAGAETLVPSNSNDTGGGDAITLTPLSLLKENTRYIFRISGVEANLTGDLEDRLDFLDFESTFVTGSLDDGENPIRDLTGVEFTKVNGGAALGDATLNERYSSLAIGPDGKLYGSNINGTISRWEIAEDGTLTDLEILTPALTGAPHPVTGENNNNSRMIIGFAFGPEASAENLVAYITHSFASETSGPEWDGILTKLSGPNLETVEDLVTHLPRSSKDHLTNSLTFDENGIMYITQGSNSAGGAPDPAWSNRPERLLAAAILKVELNKLPGTLPLSAFTTDDISVINAAPASGLTMSNGTYNPYSADSPVTIFATGVRNAYDLVWHSNGWLYIPTNGTAGNNNNSPNSPAYNGGTLARRIDGLTNIPTVPAMNGGETQKDWLFKTKGGSYHGHPNPLRGEFVLNHGGQTYSGLPGQEEASYKDVNKYPSTVFPDPNYRQPAFDFGKNKSPNGVIEYKSDAFGGKLQGLLMVVRFSGQDDILPMDPKSNGDIAEAYGNIPGLQGFDDPLDLVEDVKTGNIYVSEYDRDGSGVARLTLVRANIPATPPALIEAEPNEMIFEIEVNNGGNNGSVPGRKTDTQSVVVTNESEEVVTITGASIRNDEFGHFGSITPTGSTTLAPGESVTYAVTYAPALNNSNLGYHGAELVLATDNNDQEELIIGLHALKKNGFEGGNEPPLQDVVDALGIGIDVGWTQLANGTSPTLEGEEVAVQQWVKAGPGEINITPVGRYSPAETLPFGWYTNNSGSVNLNEVGVLAGDLPNAQTLYPEIISGDDFFDPQSMVFGIYVESIGFGRINYTEDVLNETSGGQGPIVPHRVRTYPVRDRDGVLVPNSYLVNFEDASNGDYQDYMFIIDNVTPFEDGALRLTLDPETTNISTSVNEADVISTQVTLTANGPVTESEISLTSNSPWLTVPESYVLGTPFNVTIDKSGLGLGTFQAIVTASAPNYVSDQFIVKMTITNDPEFSYQFNFQLGTDLDVSPAGWIDDIGGAFGTKTTEKGPLNFGWVLPGTNTPTSAAENGRNRDTGASDDPLLSTFNIIGHNTPSSYPLRDWMVELPNGTYAVNISVGDPEYADSYHKLDVNGVTVVDYDQENNPIAGEDWYNNTETVQVTDGVMRLSLGSGGANAKPNYIRIAPYIVSEQPPLVTASFDGLMTSTSVYRGPVSITVNASDNSQSEEGIVRVEYILNGGTKTPYTDAIAIADVGDYTLTVEAEDGNGNVTTQSFIFTIEPLTGAQLRVESMTKIPNTNRSFPADDYYTFYRFRNPGEAAVHDANTMRLHNEGTNDLVITEINISDENDYSYEILPSGSAGVTLPLTIPAGGSRDVLVTFLSDTGNGSNGIFKETISIVSNADNGGENISTLHGGFAPQPEGGDEIDAQEVFDAFGFLSSMRSSVNDNGENTGVYIPQPSSAYPIPANIDAGYEGDMILSDNFVQADPTKPVIGLQLSALHGGPGSNGAQFIQPKEVGNSVVGGMNFSHGPNWYQTLLPKSGGTSSTTINADIAQSITGPFRISISGYPSSGGNNNSGNRPDLLGLRIYKAIDREGNVIPNEYIALQDFVQNGCGAGSANCDWNDNTFYFINIRPEAVPTAEALEDMNVNEGIAFSNDISAFFDKGYPGNKLSYSLELVGGGDVPVWISISDAGVITGTAPADAASSYAINVVATDLNGLIAGSPFNINVNKAPIPVAEADVDKGWVPLTVNFTGDNSSDDSAIDTYQWNFGDGSAAATTANATHTYASEGTYEVSFTVTDDTGLDSTAVLSVIVKADGSPLAFATADVTEGMSPLTVAFDGSSSVSSANITEYLWDFGNGDTATGMTTTYTYTNKGDYTATLTITDANSLTDQVEIEISVLENNEPIAVATSSTTEGTVPLEVVFDASESSDIEGELTYAWDFGDGSTSSAVSPTHTFTNKGIYTVVLTVTDEGGLTASDELEIVVNPQPSFELRLNAGGPQVTHEGNVFAADQYFSSTSKSYENTSAIVPTLYQTERSSSQRSYNYAIPVPNGTYTVNLHFAEIYFGANGGGPAGTGNRVFDVTLEGNLVLDNFDINAEVGPQTVLIKEYEITVTDGMVNIALSALDAVGGNDQPKLSALEIIGMGADNEDPVAVINYSPEEPEVNETITFDGSASTDDGTISEYSWTFGDGSTSDLISPSHTYSTAGTYEVELLVTDHEGASNSTTVSIVVSDSNVAPVAVASATPNPAITGETVNFVGSNSTDEGELDYAWDFGDESSSTVADPTHVYAEPGVYDVTLTVTDAQGLQDTETIAVDVLAANVAPVAIASAAPNTAFVGDVIEFTGSNSEDEGVLNYAWDFGDTFTSTAADVAHVYLAAGTYTVTLEVTDAEGLTDQTTLSIEIFAPNAAPIAVAGADKEAVFTGEQVSFNGSSSTDDVEVVSYAWDFKDGSTADVADPTHSFTEAGTYDVELTVTDAEGLSNSTVIQIVVSIPKVDPVAIGSATPNPAEVGEEVQFTGTNSTDDSELTYLWNFGDGTISALPDPVHTYENAGDYLVTLTVIDEDFNLDITSLLIEINEPYDPSSDFSVYLNAGSFDDVLFEGKIFVGDFTADGVFYSSPYRFINTEATTIGLFQTSRRSEYRGETLSYDIPVPNGTYRIITYHQEIQLGYTQAGGVGSRIFDIELEGESVRTEVDILSEVGNGPLKLIFEDIQVADGVLTISLPARNDRPVVSGIAIEGGAIVAALPLAVSSYTPGLGITTETVVDFSSVGSTDDEGIVEYIWDFGDGTMSNEANPSHTYSASGTYTVKLTVKDAQENESSSIQLVSVKEHASSEDFSMYLNAGSFDDVLFEGKIFVGDFTADGVFYSSPYRFINTEATTIGLFQTSRRSEYRGETLSYDIPVPNGTYRIITYHQEIQLGYTQAGGAGSRIFDIELEGESVRTEVDILSEVGNGPLKLIFEDIQVADGVLTISLPARNDRPVVSGIAIEGGAIVAALPLAVSSYTPGLGITTETVVDFSSVGSTDDEGIVEYIWDFGDGTMSNEANPSHTYSASGTYTVKLTVKDAQENESSSIQLVSVKEHASSEDFSMYLNAGSFDDVLFEGKIFVGDFTADGVFYSSPYRFINTEATTIGLFQTSRRSEYRGETLSYDIPVPNGTYRIITYHQEIQLGYTQAGGAGSRIFDIELEGESVRTEVDILSEVGNGPLKLIFEDIQVADGVLTISLPARNDRPVVSGIAIEGGNVTSETAIIARTIATPTIIASPMEGDGPLKVDFVGDLTGVDQGNLSYSYEFGDGSISTEKNPSHVFMSPGTHEVKVTVKDGKDIITSESLTIQVGKSNEVGFNSESGFGQTSIRMYPNPASSVVNLQPLDSNIKIGEIAIFDIRGRLIQKYEPSMVQDGNKYSVRVDGLAAGVYLVTTTTESGATQMHRLIVE</sequence>